<dbReference type="NCBIfam" id="NF006829">
    <property type="entry name" value="PRK09352.1"/>
    <property type="match status" value="1"/>
</dbReference>
<dbReference type="KEGG" id="paeb:NCGM1900_2943"/>
<feature type="active site" evidence="10">
    <location>
        <position position="279"/>
    </location>
</feature>
<dbReference type="InterPro" id="IPR013747">
    <property type="entry name" value="ACP_syn_III_C"/>
</dbReference>
<reference evidence="16 20" key="4">
    <citation type="submission" date="2017-08" db="EMBL/GenBank/DDBJ databases">
        <authorList>
            <person name="Feschi L."/>
            <person name="Jeukens J."/>
            <person name="Emond-Rheault J.-G."/>
            <person name="Kukavica-Ibrulj I."/>
            <person name="Boyle B."/>
            <person name="Levesque R.C."/>
        </authorList>
    </citation>
    <scope>NUCLEOTIDE SEQUENCE [LARGE SCALE GENOMIC DNA]</scope>
    <source>
        <strain evidence="16 20">PA-W36</strain>
    </source>
</reference>
<evidence type="ECO:0000256" key="6">
    <source>
        <dbReference type="ARBA" id="ARBA00023098"/>
    </source>
</evidence>
<dbReference type="EMBL" id="CP136986">
    <property type="protein sequence ID" value="WOS79790.1"/>
    <property type="molecule type" value="Genomic_DNA"/>
</dbReference>
<dbReference type="EC" id="2.3.1.180" evidence="10"/>
<feature type="domain" description="Beta-ketoacyl-[acyl-carrier-protein] synthase III C-terminal" evidence="11">
    <location>
        <begin position="233"/>
        <end position="322"/>
    </location>
</feature>
<accession>A0A1S1C8E5</accession>
<reference evidence="16 20" key="5">
    <citation type="submission" date="2019-01" db="EMBL/GenBank/DDBJ databases">
        <title>The Pseudomonas aeruginosa pan-genome provides new insights on its population structure, horizontal gene transfer and pathogenicity.</title>
        <authorList>
            <person name="Freschi L."/>
            <person name="Vincent A.T."/>
            <person name="Jeukens J."/>
            <person name="Emond-Rheault J.-G."/>
            <person name="Kukavica-Ibrulj I."/>
            <person name="Dupont M.-J."/>
            <person name="Charette S.J."/>
            <person name="Boyle B."/>
            <person name="Levesque R.C."/>
        </authorList>
    </citation>
    <scope>NUCLEOTIDE SEQUENCE [LARGE SCALE GENOMIC DNA]</scope>
    <source>
        <strain evidence="16 20">PA-W36</strain>
    </source>
</reference>
<dbReference type="OMA" id="CAGFTHA"/>
<evidence type="ECO:0000313" key="21">
    <source>
        <dbReference type="Proteomes" id="UP000644192"/>
    </source>
</evidence>
<dbReference type="GO" id="GO:0044550">
    <property type="term" value="P:secondary metabolite biosynthetic process"/>
    <property type="evidence" value="ECO:0007669"/>
    <property type="project" value="TreeGrafter"/>
</dbReference>
<evidence type="ECO:0000313" key="19">
    <source>
        <dbReference type="Proteomes" id="UP000194857"/>
    </source>
</evidence>
<accession>A0A072ZQE7</accession>
<dbReference type="EMBL" id="NSNE01000025">
    <property type="protein sequence ID" value="RPM05445.1"/>
    <property type="molecule type" value="Genomic_DNA"/>
</dbReference>
<keyword evidence="9 10" id="KW-0012">Acyltransferase</keyword>
<feature type="active site" evidence="10">
    <location>
        <position position="249"/>
    </location>
</feature>
<keyword evidence="7 10" id="KW-0275">Fatty acid biosynthesis</keyword>
<comment type="catalytic activity">
    <reaction evidence="10">
        <text>malonyl-[ACP] + acetyl-CoA + H(+) = 3-oxobutanoyl-[ACP] + CO2 + CoA</text>
        <dbReference type="Rhea" id="RHEA:12080"/>
        <dbReference type="Rhea" id="RHEA-COMP:9623"/>
        <dbReference type="Rhea" id="RHEA-COMP:9625"/>
        <dbReference type="ChEBI" id="CHEBI:15378"/>
        <dbReference type="ChEBI" id="CHEBI:16526"/>
        <dbReference type="ChEBI" id="CHEBI:57287"/>
        <dbReference type="ChEBI" id="CHEBI:57288"/>
        <dbReference type="ChEBI" id="CHEBI:78449"/>
        <dbReference type="ChEBI" id="CHEBI:78450"/>
        <dbReference type="EC" id="2.3.1.180"/>
    </reaction>
</comment>
<reference evidence="17" key="7">
    <citation type="submission" date="2023-06" db="EMBL/GenBank/DDBJ databases">
        <authorList>
            <consortium name="Clinical and Environmental Microbiology Branch: Whole genome sequencing antimicrobial resistance pathogens in the healthcare setting"/>
        </authorList>
    </citation>
    <scope>NUCLEOTIDE SEQUENCE</scope>
    <source>
        <strain evidence="17">2021CK-01020</strain>
    </source>
</reference>
<keyword evidence="5 10" id="KW-0276">Fatty acid metabolism</keyword>
<gene>
    <name evidence="10 14" type="primary">fabH</name>
    <name evidence="13" type="synonym">fabH_2</name>
    <name evidence="15" type="ORF">CAZ10_21985</name>
    <name evidence="14" type="ORF">GUL26_03430</name>
    <name evidence="16" type="ORF">IPC1295_29510</name>
    <name evidence="17" type="ORF">L4V69_11720</name>
    <name evidence="13" type="ORF">PAERUG_P19_London_7_VIM_2_05_10_00560</name>
</gene>
<dbReference type="GO" id="GO:0033818">
    <property type="term" value="F:beta-ketoacyl-acyl-carrier-protein synthase III activity"/>
    <property type="evidence" value="ECO:0007669"/>
    <property type="project" value="UniProtKB-UniRule"/>
</dbReference>
<dbReference type="Pfam" id="PF08541">
    <property type="entry name" value="ACP_syn_III_C"/>
    <property type="match status" value="1"/>
</dbReference>
<name>A0A072ZQE7_PSEAI</name>
<keyword evidence="2 10" id="KW-0963">Cytoplasm</keyword>
<dbReference type="EMBL" id="NFFZ01000012">
    <property type="protein sequence ID" value="OTI58881.1"/>
    <property type="molecule type" value="Genomic_DNA"/>
</dbReference>
<evidence type="ECO:0000313" key="13">
    <source>
        <dbReference type="EMBL" id="CRO01808.1"/>
    </source>
</evidence>
<dbReference type="Proteomes" id="UP000045039">
    <property type="component" value="Unassembled WGS sequence"/>
</dbReference>
<evidence type="ECO:0000256" key="3">
    <source>
        <dbReference type="ARBA" id="ARBA00022516"/>
    </source>
</evidence>
<evidence type="ECO:0000313" key="17">
    <source>
        <dbReference type="EMBL" id="WOS79790.1"/>
    </source>
</evidence>
<comment type="similarity">
    <text evidence="1 10">Belongs to the thiolase-like superfamily. FabH family.</text>
</comment>
<dbReference type="AlphaFoldDB" id="A0A072ZQE7"/>
<dbReference type="PANTHER" id="PTHR34069:SF2">
    <property type="entry name" value="BETA-KETOACYL-[ACYL-CARRIER-PROTEIN] SYNTHASE III"/>
    <property type="match status" value="1"/>
</dbReference>
<comment type="pathway">
    <text evidence="10">Lipid metabolism; fatty acid biosynthesis.</text>
</comment>
<evidence type="ECO:0000313" key="20">
    <source>
        <dbReference type="Proteomes" id="UP000284767"/>
    </source>
</evidence>
<evidence type="ECO:0000313" key="16">
    <source>
        <dbReference type="EMBL" id="RPM05445.1"/>
    </source>
</evidence>
<dbReference type="Proteomes" id="UP000644192">
    <property type="component" value="Unassembled WGS sequence"/>
</dbReference>
<organism evidence="14 21">
    <name type="scientific">Pseudomonas aeruginosa</name>
    <dbReference type="NCBI Taxonomy" id="287"/>
    <lineage>
        <taxon>Bacteria</taxon>
        <taxon>Pseudomonadati</taxon>
        <taxon>Pseudomonadota</taxon>
        <taxon>Gammaproteobacteria</taxon>
        <taxon>Pseudomonadales</taxon>
        <taxon>Pseudomonadaceae</taxon>
        <taxon>Pseudomonas</taxon>
    </lineage>
</organism>
<evidence type="ECO:0000313" key="18">
    <source>
        <dbReference type="Proteomes" id="UP000045039"/>
    </source>
</evidence>
<keyword evidence="3 10" id="KW-0444">Lipid biosynthesis</keyword>
<dbReference type="InterPro" id="IPR013751">
    <property type="entry name" value="ACP_syn_III_N"/>
</dbReference>
<reference evidence="15 19" key="3">
    <citation type="submission" date="2017-05" db="EMBL/GenBank/DDBJ databases">
        <authorList>
            <person name="Song R."/>
            <person name="Chenine A.L."/>
            <person name="Ruprecht R.M."/>
        </authorList>
    </citation>
    <scope>NUCLEOTIDE SEQUENCE [LARGE SCALE GENOMIC DNA]</scope>
    <source>
        <strain evidence="15 19">S567_C10_BS</strain>
    </source>
</reference>
<comment type="subunit">
    <text evidence="10">Homodimer.</text>
</comment>
<protein>
    <recommendedName>
        <fullName evidence="10">Beta-ketoacyl-[acyl-carrier-protein] synthase III</fullName>
        <shortName evidence="10">Beta-ketoacyl-ACP synthase III</shortName>
        <shortName evidence="10">KAS III</shortName>
        <ecNumber evidence="10">2.3.1.180</ecNumber>
    </recommendedName>
    <alternativeName>
        <fullName evidence="10">3-oxoacyl-[acyl-carrier-protein] synthase 3</fullName>
    </alternativeName>
    <alternativeName>
        <fullName evidence="10">3-oxoacyl-[acyl-carrier-protein] synthase III</fullName>
    </alternativeName>
</protein>
<sequence length="330" mass="34004">MPRAAVVCGLGSYLPEAVLSNDMLAAELDTSDAWISSRTGVRQRHIAGDLGSGDLALRAASAALASAGLERVDAVVLATSTGDFCCPATAPRVAARLGLVGALAFDLSAACTGFVYGLASVGSLISAGLADSALLVGVDTFSHTLDPADRSTRALFGDGAGAVVLRAGDAEEEGALLAFDLGSDGHQFDLLMTPAVSRAERSSGQASNYFRMDGKAVFGQAVTQMSDSVRRVLDRVGWQASDLHHLVPHQANTRILAAVADQLDLPVERVVSNIAEVGNTVAASIPLALAHGLRQGILRDGGNMVLTGFGAGLTWGSVALRWPKIVPTMD</sequence>
<dbReference type="BRENDA" id="2.3.1.180">
    <property type="organism ID" value="5087"/>
</dbReference>
<dbReference type="SUPFAM" id="SSF53901">
    <property type="entry name" value="Thiolase-like"/>
    <property type="match status" value="1"/>
</dbReference>
<evidence type="ECO:0000256" key="1">
    <source>
        <dbReference type="ARBA" id="ARBA00008642"/>
    </source>
</evidence>
<dbReference type="GO" id="GO:0006633">
    <property type="term" value="P:fatty acid biosynthetic process"/>
    <property type="evidence" value="ECO:0007669"/>
    <property type="project" value="UniProtKB-UniRule"/>
</dbReference>
<dbReference type="Proteomes" id="UP000194857">
    <property type="component" value="Unassembled WGS sequence"/>
</dbReference>
<dbReference type="HAMAP" id="MF_01815">
    <property type="entry name" value="FabH"/>
    <property type="match status" value="1"/>
</dbReference>
<evidence type="ECO:0000259" key="12">
    <source>
        <dbReference type="Pfam" id="PF08545"/>
    </source>
</evidence>
<evidence type="ECO:0000256" key="7">
    <source>
        <dbReference type="ARBA" id="ARBA00023160"/>
    </source>
</evidence>
<dbReference type="Proteomes" id="UP001297540">
    <property type="component" value="Chromosome"/>
</dbReference>
<dbReference type="PANTHER" id="PTHR34069">
    <property type="entry name" value="3-OXOACYL-[ACYL-CARRIER-PROTEIN] SYNTHASE 3"/>
    <property type="match status" value="1"/>
</dbReference>
<dbReference type="EMBL" id="CVVU01000022">
    <property type="protein sequence ID" value="CRO01808.1"/>
    <property type="molecule type" value="Genomic_DNA"/>
</dbReference>
<feature type="region of interest" description="ACP-binding" evidence="10">
    <location>
        <begin position="250"/>
        <end position="254"/>
    </location>
</feature>
<feature type="domain" description="Beta-ketoacyl-[acyl-carrier-protein] synthase III N-terminal" evidence="12">
    <location>
        <begin position="105"/>
        <end position="185"/>
    </location>
</feature>
<comment type="subcellular location">
    <subcellularLocation>
        <location evidence="10">Cytoplasm</location>
    </subcellularLocation>
</comment>
<dbReference type="InterPro" id="IPR004655">
    <property type="entry name" value="FabH"/>
</dbReference>
<dbReference type="GO" id="GO:0005737">
    <property type="term" value="C:cytoplasm"/>
    <property type="evidence" value="ECO:0007669"/>
    <property type="project" value="UniProtKB-SubCell"/>
</dbReference>
<reference evidence="18" key="1">
    <citation type="submission" date="2015-06" db="EMBL/GenBank/DDBJ databases">
        <authorList>
            <person name="Radhakrishnan Rajesh"/>
            <person name="Underwood Anthony"/>
            <person name="Al-Shahib Ali"/>
        </authorList>
    </citation>
    <scope>NUCLEOTIDE SEQUENCE [LARGE SCALE GENOMIC DNA]</scope>
    <source>
        <strain evidence="18">P19_London_7_VIM_2_05_10</strain>
    </source>
</reference>
<dbReference type="UniPathway" id="UPA00094"/>
<dbReference type="NCBIfam" id="TIGR00747">
    <property type="entry name" value="fabH"/>
    <property type="match status" value="1"/>
</dbReference>
<dbReference type="RefSeq" id="WP_003091712.1">
    <property type="nucleotide sequence ID" value="NZ_AP014622.1"/>
</dbReference>
<reference evidence="17" key="8">
    <citation type="submission" date="2023-10" db="EMBL/GenBank/DDBJ databases">
        <title>Pathogen: clinical or host-associated sample.</title>
        <authorList>
            <person name="Hergert J."/>
            <person name="Casey R."/>
            <person name="Wagner J."/>
            <person name="Young E.L."/>
            <person name="Oakeson K.F."/>
        </authorList>
    </citation>
    <scope>NUCLEOTIDE SEQUENCE</scope>
    <source>
        <strain evidence="17">2021CK-01020</strain>
    </source>
</reference>
<evidence type="ECO:0000256" key="4">
    <source>
        <dbReference type="ARBA" id="ARBA00022679"/>
    </source>
</evidence>
<keyword evidence="4 10" id="KW-0808">Transferase</keyword>
<dbReference type="InterPro" id="IPR016039">
    <property type="entry name" value="Thiolase-like"/>
</dbReference>
<evidence type="ECO:0000256" key="10">
    <source>
        <dbReference type="HAMAP-Rule" id="MF_01815"/>
    </source>
</evidence>
<keyword evidence="6 10" id="KW-0443">Lipid metabolism</keyword>
<reference evidence="13" key="2">
    <citation type="submission" date="2015-06" db="EMBL/GenBank/DDBJ databases">
        <authorList>
            <person name="Radhakrishnan R."/>
            <person name="Underwood A."/>
            <person name="Al-Shahib A."/>
        </authorList>
    </citation>
    <scope>NUCLEOTIDE SEQUENCE</scope>
    <source>
        <strain evidence="13">P19_London_7_VIM_2_05_10</strain>
    </source>
</reference>
<evidence type="ECO:0000256" key="8">
    <source>
        <dbReference type="ARBA" id="ARBA00023268"/>
    </source>
</evidence>
<dbReference type="eggNOG" id="COG0332">
    <property type="taxonomic scope" value="Bacteria"/>
</dbReference>
<dbReference type="SMR" id="A0A072ZQE7"/>
<evidence type="ECO:0000256" key="2">
    <source>
        <dbReference type="ARBA" id="ARBA00022490"/>
    </source>
</evidence>
<dbReference type="Pfam" id="PF08545">
    <property type="entry name" value="ACP_syn_III"/>
    <property type="match status" value="1"/>
</dbReference>
<comment type="domain">
    <text evidence="10">The last Arg residue of the ACP-binding site is essential for the weak association between ACP/AcpP and FabH.</text>
</comment>
<evidence type="ECO:0000313" key="14">
    <source>
        <dbReference type="EMBL" id="MZZ11294.1"/>
    </source>
</evidence>
<dbReference type="Gene3D" id="3.40.47.10">
    <property type="match status" value="1"/>
</dbReference>
<reference evidence="14" key="6">
    <citation type="submission" date="2020-01" db="EMBL/GenBank/DDBJ databases">
        <title>Bacteria Cultured from War Wounds Associated with the Conflict in Eastern Ukraine.</title>
        <authorList>
            <person name="Snesrud E."/>
            <person name="Galac M.R."/>
            <person name="Mc Gann P."/>
            <person name="Valentine K."/>
            <person name="Viacheslav K."/>
        </authorList>
    </citation>
    <scope>NUCLEOTIDE SEQUENCE</scope>
    <source>
        <strain evidence="14">VNMU148</strain>
    </source>
</reference>
<evidence type="ECO:0000256" key="5">
    <source>
        <dbReference type="ARBA" id="ARBA00022832"/>
    </source>
</evidence>
<keyword evidence="8 10" id="KW-0511">Multifunctional enzyme</keyword>
<proteinExistence type="inferred from homology"/>
<dbReference type="Proteomes" id="UP000284767">
    <property type="component" value="Unassembled WGS sequence"/>
</dbReference>
<evidence type="ECO:0000313" key="15">
    <source>
        <dbReference type="EMBL" id="OTI58881.1"/>
    </source>
</evidence>
<dbReference type="EMBL" id="WXZT01000001">
    <property type="protein sequence ID" value="MZZ11294.1"/>
    <property type="molecule type" value="Genomic_DNA"/>
</dbReference>
<dbReference type="CDD" id="cd00830">
    <property type="entry name" value="KAS_III"/>
    <property type="match status" value="1"/>
</dbReference>
<evidence type="ECO:0000256" key="9">
    <source>
        <dbReference type="ARBA" id="ARBA00023315"/>
    </source>
</evidence>
<dbReference type="GO" id="GO:0004315">
    <property type="term" value="F:3-oxoacyl-[acyl-carrier-protein] synthase activity"/>
    <property type="evidence" value="ECO:0007669"/>
    <property type="project" value="InterPro"/>
</dbReference>
<comment type="function">
    <text evidence="10">Catalyzes the condensation reaction of fatty acid synthesis by the addition to an acyl acceptor of two carbons from malonyl-ACP. Catalyzes the first condensation reaction which initiates fatty acid synthesis and may therefore play a role in governing the total rate of fatty acid production. Possesses both acetoacetyl-ACP synthase and acetyl transacylase activities. Its substrate specificity determines the biosynthesis of branched-chain and/or straight-chain of fatty acids.</text>
</comment>
<evidence type="ECO:0000259" key="11">
    <source>
        <dbReference type="Pfam" id="PF08541"/>
    </source>
</evidence>
<feature type="active site" evidence="10">
    <location>
        <position position="111"/>
    </location>
</feature>